<dbReference type="EMBL" id="BKCP01004661">
    <property type="protein sequence ID" value="GER33023.1"/>
    <property type="molecule type" value="Genomic_DNA"/>
</dbReference>
<evidence type="ECO:0000313" key="3">
    <source>
        <dbReference type="Proteomes" id="UP000325081"/>
    </source>
</evidence>
<dbReference type="AlphaFoldDB" id="A0A5A7PJK0"/>
<keyword evidence="3" id="KW-1185">Reference proteome</keyword>
<comment type="caution">
    <text evidence="2">The sequence shown here is derived from an EMBL/GenBank/DDBJ whole genome shotgun (WGS) entry which is preliminary data.</text>
</comment>
<feature type="region of interest" description="Disordered" evidence="1">
    <location>
        <begin position="30"/>
        <end position="110"/>
    </location>
</feature>
<accession>A0A5A7PJK0</accession>
<name>A0A5A7PJK0_STRAF</name>
<feature type="compositionally biased region" description="Basic and acidic residues" evidence="1">
    <location>
        <begin position="76"/>
        <end position="88"/>
    </location>
</feature>
<dbReference type="Proteomes" id="UP000325081">
    <property type="component" value="Unassembled WGS sequence"/>
</dbReference>
<evidence type="ECO:0000256" key="1">
    <source>
        <dbReference type="SAM" id="MobiDB-lite"/>
    </source>
</evidence>
<sequence length="110" mass="12797">MCDNQISPIEEEKIYFMHNTPNLQSKVKAQNRKHDKVKSGPIQKHPCTMQPAFKSMENKEKDPAYMKISSPILLNKNDEGRRPFEQRHNSQSWVSDRSKGSENQIIKKGE</sequence>
<protein>
    <submittedName>
        <fullName evidence="2">Transcription termination/antitermination protein NusG</fullName>
    </submittedName>
</protein>
<proteinExistence type="predicted"/>
<organism evidence="2 3">
    <name type="scientific">Striga asiatica</name>
    <name type="common">Asiatic witchweed</name>
    <name type="synonym">Buchnera asiatica</name>
    <dbReference type="NCBI Taxonomy" id="4170"/>
    <lineage>
        <taxon>Eukaryota</taxon>
        <taxon>Viridiplantae</taxon>
        <taxon>Streptophyta</taxon>
        <taxon>Embryophyta</taxon>
        <taxon>Tracheophyta</taxon>
        <taxon>Spermatophyta</taxon>
        <taxon>Magnoliopsida</taxon>
        <taxon>eudicotyledons</taxon>
        <taxon>Gunneridae</taxon>
        <taxon>Pentapetalae</taxon>
        <taxon>asterids</taxon>
        <taxon>lamiids</taxon>
        <taxon>Lamiales</taxon>
        <taxon>Orobanchaceae</taxon>
        <taxon>Buchnereae</taxon>
        <taxon>Striga</taxon>
    </lineage>
</organism>
<evidence type="ECO:0000313" key="2">
    <source>
        <dbReference type="EMBL" id="GER33023.1"/>
    </source>
</evidence>
<gene>
    <name evidence="2" type="ORF">STAS_09138</name>
</gene>
<reference evidence="3" key="1">
    <citation type="journal article" date="2019" name="Curr. Biol.">
        <title>Genome Sequence of Striga asiatica Provides Insight into the Evolution of Plant Parasitism.</title>
        <authorList>
            <person name="Yoshida S."/>
            <person name="Kim S."/>
            <person name="Wafula E.K."/>
            <person name="Tanskanen J."/>
            <person name="Kim Y.M."/>
            <person name="Honaas L."/>
            <person name="Yang Z."/>
            <person name="Spallek T."/>
            <person name="Conn C.E."/>
            <person name="Ichihashi Y."/>
            <person name="Cheong K."/>
            <person name="Cui S."/>
            <person name="Der J.P."/>
            <person name="Gundlach H."/>
            <person name="Jiao Y."/>
            <person name="Hori C."/>
            <person name="Ishida J.K."/>
            <person name="Kasahara H."/>
            <person name="Kiba T."/>
            <person name="Kim M.S."/>
            <person name="Koo N."/>
            <person name="Laohavisit A."/>
            <person name="Lee Y.H."/>
            <person name="Lumba S."/>
            <person name="McCourt P."/>
            <person name="Mortimer J.C."/>
            <person name="Mutuku J.M."/>
            <person name="Nomura T."/>
            <person name="Sasaki-Sekimoto Y."/>
            <person name="Seto Y."/>
            <person name="Wang Y."/>
            <person name="Wakatake T."/>
            <person name="Sakakibara H."/>
            <person name="Demura T."/>
            <person name="Yamaguchi S."/>
            <person name="Yoneyama K."/>
            <person name="Manabe R.I."/>
            <person name="Nelson D.C."/>
            <person name="Schulman A.H."/>
            <person name="Timko M.P."/>
            <person name="dePamphilis C.W."/>
            <person name="Choi D."/>
            <person name="Shirasu K."/>
        </authorList>
    </citation>
    <scope>NUCLEOTIDE SEQUENCE [LARGE SCALE GENOMIC DNA]</scope>
    <source>
        <strain evidence="3">cv. UVA1</strain>
    </source>
</reference>
<feature type="compositionally biased region" description="Basic and acidic residues" evidence="1">
    <location>
        <begin position="96"/>
        <end position="110"/>
    </location>
</feature>